<proteinExistence type="predicted"/>
<dbReference type="SUPFAM" id="SSF63748">
    <property type="entry name" value="Tudor/PWWP/MBT"/>
    <property type="match status" value="1"/>
</dbReference>
<dbReference type="PROSITE" id="PS50304">
    <property type="entry name" value="TUDOR"/>
    <property type="match status" value="1"/>
</dbReference>
<dbReference type="AlphaFoldDB" id="A0A3Q2ED03"/>
<evidence type="ECO:0000259" key="1">
    <source>
        <dbReference type="PROSITE" id="PS50304"/>
    </source>
</evidence>
<dbReference type="Proteomes" id="UP000265020">
    <property type="component" value="Unassembled WGS sequence"/>
</dbReference>
<dbReference type="InterPro" id="IPR002999">
    <property type="entry name" value="Tudor"/>
</dbReference>
<protein>
    <recommendedName>
        <fullName evidence="1">Tudor domain-containing protein</fullName>
    </recommendedName>
</protein>
<evidence type="ECO:0000313" key="3">
    <source>
        <dbReference type="Proteomes" id="UP000265020"/>
    </source>
</evidence>
<dbReference type="STRING" id="28743.ENSCVAP00000030383"/>
<sequence length="191" mass="21980">MFKQPEVIRAKTEMVYASCISEPKFFWCQFADTEDLSKVSQEAQKAGEEQDDVTFSQSLGPGSHCLALFPDDKQWYRALVVEKSNKIFHVLFIDYGNESDIDVQDVRPLPQSLQEMAPQAFLCRLMEFDESKGSWDEQAYDVFYNLLVDKPLNLTVVSEENYSEIPVPQYSVEVECEGVSINALMQQHWKV</sequence>
<feature type="domain" description="Tudor" evidence="1">
    <location>
        <begin position="58"/>
        <end position="116"/>
    </location>
</feature>
<reference evidence="2" key="1">
    <citation type="submission" date="2025-08" db="UniProtKB">
        <authorList>
            <consortium name="Ensembl"/>
        </authorList>
    </citation>
    <scope>IDENTIFICATION</scope>
</reference>
<dbReference type="Gene3D" id="2.30.30.140">
    <property type="match status" value="1"/>
</dbReference>
<dbReference type="PANTHER" id="PTHR22948:SF29">
    <property type="entry name" value="FI02030P-RELATED"/>
    <property type="match status" value="1"/>
</dbReference>
<dbReference type="FunFam" id="2.30.30.140:FF:000018">
    <property type="entry name" value="Serine/threonine-protein kinase 31"/>
    <property type="match status" value="1"/>
</dbReference>
<dbReference type="Ensembl" id="ENSCVAT00000024241.1">
    <property type="protein sequence ID" value="ENSCVAP00000030383.1"/>
    <property type="gene ID" value="ENSCVAG00000018874.1"/>
</dbReference>
<dbReference type="Gene3D" id="2.40.50.90">
    <property type="match status" value="1"/>
</dbReference>
<dbReference type="GeneTree" id="ENSGT00940000159049"/>
<evidence type="ECO:0000313" key="2">
    <source>
        <dbReference type="Ensembl" id="ENSCVAP00000030383.1"/>
    </source>
</evidence>
<dbReference type="Pfam" id="PF00567">
    <property type="entry name" value="TUDOR"/>
    <property type="match status" value="1"/>
</dbReference>
<dbReference type="SMART" id="SM00333">
    <property type="entry name" value="TUDOR"/>
    <property type="match status" value="1"/>
</dbReference>
<name>A0A3Q2ED03_CYPVA</name>
<accession>A0A3Q2ED03</accession>
<dbReference type="InterPro" id="IPR050621">
    <property type="entry name" value="Tudor_domain_containing"/>
</dbReference>
<dbReference type="InterPro" id="IPR035437">
    <property type="entry name" value="SNase_OB-fold_sf"/>
</dbReference>
<keyword evidence="3" id="KW-1185">Reference proteome</keyword>
<dbReference type="PANTHER" id="PTHR22948">
    <property type="entry name" value="TUDOR DOMAIN CONTAINING PROTEIN"/>
    <property type="match status" value="1"/>
</dbReference>
<reference evidence="2" key="2">
    <citation type="submission" date="2025-09" db="UniProtKB">
        <authorList>
            <consortium name="Ensembl"/>
        </authorList>
    </citation>
    <scope>IDENTIFICATION</scope>
</reference>
<dbReference type="OMA" id="VDYGNEC"/>
<organism evidence="2 3">
    <name type="scientific">Cyprinodon variegatus</name>
    <name type="common">Sheepshead minnow</name>
    <dbReference type="NCBI Taxonomy" id="28743"/>
    <lineage>
        <taxon>Eukaryota</taxon>
        <taxon>Metazoa</taxon>
        <taxon>Chordata</taxon>
        <taxon>Craniata</taxon>
        <taxon>Vertebrata</taxon>
        <taxon>Euteleostomi</taxon>
        <taxon>Actinopterygii</taxon>
        <taxon>Neopterygii</taxon>
        <taxon>Teleostei</taxon>
        <taxon>Neoteleostei</taxon>
        <taxon>Acanthomorphata</taxon>
        <taxon>Ovalentaria</taxon>
        <taxon>Atherinomorphae</taxon>
        <taxon>Cyprinodontiformes</taxon>
        <taxon>Cyprinodontidae</taxon>
        <taxon>Cyprinodon</taxon>
    </lineage>
</organism>